<name>A0A7R9M2F9_9ACAR</name>
<sequence length="435" mass="49416">MSKNITVLFAPIHYVGAVNSSIGMAEVLRDGGHRCIFAVNSDWRARLESMGFEVRVMGEEGDTSGDKPVMDSMDRNAESAKGHGILDPKTPLEKALIVINSLTEDIRNEERKDPYLRAIIQSVRPDVIISDHMVAVPAIITSGIPWVYSWSNSPLSLDFTIECQDLPPSVLGLAINSDPKLWQQYRKQLNEAKAKVWYEYRDWLVSKGCPTPRKYQMWIPSPYANFYMTPKELDYTDIRKLPDNYYGFDCFKRTGSDERTFDIPEPLRNRSGKLVYLSLGSMGSANVDLMKRLVSIMSKSEHRFIVSKGVFHDKFSLADNMWGERSVPQIKVLPMVDLIVTHGGNNTLTESMYFGKPMIVLPLFFDQFDNAQRVQEMGFGVRLDPFRCSEQQLLDAINSVLNDQTMAQKCKKASMRIQSENSIEKINDIVESLVK</sequence>
<keyword evidence="3" id="KW-1185">Reference proteome</keyword>
<dbReference type="EMBL" id="OC920246">
    <property type="protein sequence ID" value="CAD7652332.1"/>
    <property type="molecule type" value="Genomic_DNA"/>
</dbReference>
<evidence type="ECO:0000313" key="2">
    <source>
        <dbReference type="EMBL" id="CAD7652332.1"/>
    </source>
</evidence>
<gene>
    <name evidence="2" type="ORF">ONB1V03_LOCUS8996</name>
</gene>
<protein>
    <recommendedName>
        <fullName evidence="4">UDP-glycosyltransferase</fullName>
    </recommendedName>
</protein>
<dbReference type="EMBL" id="CAJPVJ010005421">
    <property type="protein sequence ID" value="CAG2169519.1"/>
    <property type="molecule type" value="Genomic_DNA"/>
</dbReference>
<proteinExistence type="predicted"/>
<evidence type="ECO:0000313" key="3">
    <source>
        <dbReference type="Proteomes" id="UP000728032"/>
    </source>
</evidence>
<dbReference type="AlphaFoldDB" id="A0A7R9M2F9"/>
<dbReference type="Pfam" id="PF00201">
    <property type="entry name" value="UDPGT"/>
    <property type="match status" value="1"/>
</dbReference>
<dbReference type="CDD" id="cd03784">
    <property type="entry name" value="GT1_Gtf-like"/>
    <property type="match status" value="1"/>
</dbReference>
<accession>A0A7R9M2F9</accession>
<dbReference type="PANTHER" id="PTHR48050">
    <property type="entry name" value="STEROL 3-BETA-GLUCOSYLTRANSFERASE"/>
    <property type="match status" value="1"/>
</dbReference>
<dbReference type="InterPro" id="IPR002213">
    <property type="entry name" value="UDP_glucos_trans"/>
</dbReference>
<organism evidence="2">
    <name type="scientific">Oppiella nova</name>
    <dbReference type="NCBI Taxonomy" id="334625"/>
    <lineage>
        <taxon>Eukaryota</taxon>
        <taxon>Metazoa</taxon>
        <taxon>Ecdysozoa</taxon>
        <taxon>Arthropoda</taxon>
        <taxon>Chelicerata</taxon>
        <taxon>Arachnida</taxon>
        <taxon>Acari</taxon>
        <taxon>Acariformes</taxon>
        <taxon>Sarcoptiformes</taxon>
        <taxon>Oribatida</taxon>
        <taxon>Brachypylina</taxon>
        <taxon>Oppioidea</taxon>
        <taxon>Oppiidae</taxon>
        <taxon>Oppiella</taxon>
    </lineage>
</organism>
<dbReference type="OrthoDB" id="5835829at2759"/>
<reference evidence="2" key="1">
    <citation type="submission" date="2020-11" db="EMBL/GenBank/DDBJ databases">
        <authorList>
            <person name="Tran Van P."/>
        </authorList>
    </citation>
    <scope>NUCLEOTIDE SEQUENCE</scope>
</reference>
<evidence type="ECO:0000256" key="1">
    <source>
        <dbReference type="ARBA" id="ARBA00022679"/>
    </source>
</evidence>
<keyword evidence="1" id="KW-0808">Transferase</keyword>
<dbReference type="Proteomes" id="UP000728032">
    <property type="component" value="Unassembled WGS sequence"/>
</dbReference>
<dbReference type="InterPro" id="IPR050426">
    <property type="entry name" value="Glycosyltransferase_28"/>
</dbReference>
<dbReference type="PANTHER" id="PTHR48050:SF19">
    <property type="entry name" value="GLYCOSYL TRANSFERASE FAMILY 28 C-TERMINAL DOMAIN-CONTAINING PROTEIN-RELATED"/>
    <property type="match status" value="1"/>
</dbReference>
<evidence type="ECO:0008006" key="4">
    <source>
        <dbReference type="Google" id="ProtNLM"/>
    </source>
</evidence>
<dbReference type="GO" id="GO:0008194">
    <property type="term" value="F:UDP-glycosyltransferase activity"/>
    <property type="evidence" value="ECO:0007669"/>
    <property type="project" value="InterPro"/>
</dbReference>
<dbReference type="SUPFAM" id="SSF53756">
    <property type="entry name" value="UDP-Glycosyltransferase/glycogen phosphorylase"/>
    <property type="match status" value="1"/>
</dbReference>
<dbReference type="Gene3D" id="3.40.50.2000">
    <property type="entry name" value="Glycogen Phosphorylase B"/>
    <property type="match status" value="2"/>
</dbReference>